<accession>A0A835XUP6</accession>
<evidence type="ECO:0000313" key="3">
    <source>
        <dbReference type="Proteomes" id="UP000612055"/>
    </source>
</evidence>
<feature type="region of interest" description="Disordered" evidence="1">
    <location>
        <begin position="144"/>
        <end position="173"/>
    </location>
</feature>
<feature type="compositionally biased region" description="Pro residues" evidence="1">
    <location>
        <begin position="1499"/>
        <end position="1510"/>
    </location>
</feature>
<dbReference type="Proteomes" id="UP000612055">
    <property type="component" value="Unassembled WGS sequence"/>
</dbReference>
<evidence type="ECO:0000256" key="1">
    <source>
        <dbReference type="SAM" id="MobiDB-lite"/>
    </source>
</evidence>
<dbReference type="EMBL" id="JAEHOE010000065">
    <property type="protein sequence ID" value="KAG2490095.1"/>
    <property type="molecule type" value="Genomic_DNA"/>
</dbReference>
<evidence type="ECO:0000313" key="2">
    <source>
        <dbReference type="EMBL" id="KAG2490095.1"/>
    </source>
</evidence>
<feature type="compositionally biased region" description="Low complexity" evidence="1">
    <location>
        <begin position="1119"/>
        <end position="1133"/>
    </location>
</feature>
<feature type="region of interest" description="Disordered" evidence="1">
    <location>
        <begin position="1061"/>
        <end position="1161"/>
    </location>
</feature>
<sequence>MDDLATASGSPPADQSPAWQLYPAAAPSQTAWYGEMQPTLILPYMSHMPYMPCVPYLVPWVPVQQPHVWLQPAPCFDAGQLPGAFGPGIDVSALPHARADGFNPPAASAPATASSGAAEKPIASTPLCSTLRSSASAAPAAAASKVNGATPGGGAGSSSAAADGSPPPVLQEDGSTAVRLVCPELLRLAALMGGQAPSTATPTAQGAIKAAKQAAAPASPVQLKPAPPAPAPSPAPAPAPAAWSSAPASSAASAPAASTVAARTPGTAAAARPVLVGTPGPKGLDSVGLQTARWHMAMLLADCPPPHELPASRLEEMLHAFLGGGELQLSVTELASADDAARTTFAVVDLEDGTQAMRLVCPQLLSWAAQTRALQSPTPAWAEAAPAGMGAAGAGAAAVPAAVAGPAFLPAPVEEPVPTVSTHEPLQALPDARCPAAGVRDTTAAVAAVTAPRTATGGAVSAAAPAQAARTAEHLASHSSRSTAVAAARGAADGAAAAGAAADGERESPSPAPATAEAPAPSAAATSESAAKDAYASSAAPLASEALDADSVAAEAGLCPTPSAPNAVERIGRSSSRLIGSAAAAAPSQSNALVNSAHAPNLASHVRGLICAELNARFPPYNVPQPGSRLEVRTAAIRCSQMGMLLAQAPPPHKLTTMTLAVKLFKSYHGSEQLKCVEALASEGEAARATFRLVKAGSVQMVQLACPVLLQLASALAAASSPATSRTPPAANSATKPAASVAPVSRAAATAAAGAQHQACATALAVAAGPAAWVPGTAPPPAAGGLDACSTTDAAADGLRGPGAATSAAVASAPTCRKAEAPGETRPASAASASAPAPAGAPAPSKAPSLKVTTAVAASAAPLVRAGPGVQQGLAAAGAGQSAQRTSLALAAGGRAPSPTVGEAPQPFSHYAAAAAAAAAAKAAKAAEPGGGSSGLSASSAPAALPCVPQTAPDLPSLVEAALPAADPSPPTQLYRAIATYLLDKPRHTEQASDLVKHMLATHQHSWLECTYYYAKDTNFVEAAGCFKVGPLPDCIKTMMFVSLNVAALKRMAAAAGAAASGRNGQERGGGGGGPVQALPAGAGGTGTVRAEPWPALGAGSAPGPRSVPAPASTERAAPDPGAAGPSPAPAAAQLPTESRPEPALPTPAPEPAAGRAAAGPIAPSAAERDGLETVEQGPGQQRMTQLMEAARQKREAIEGDCWRVDDAVQERPAEAAAGPSGRAAAGRGTVGSWPPTQNPGAYMPPWRRVPATAAPAARAGASAGLPAPVAPAAAAAGGAAVRPQADAAGGLDMTHGQRLCRAALLLSADGEPAAGPRHAAADSMAAGRGTVTVGAAEGLGAAGVRMTPASVLAGSAAVIRGTGWPAVPAPAEPRVHQSLGTPHSGAVGQPAQVAEPATVPANPPAAHATEQPQPQPQPRAQEGGREPPPAQPSRELLPATYPTFPGVGAGADGSPASAAEAAASGEAAASQQGSQPGPARLPELPPEQQQEVLEAAPEPAPLAPPPQPPSRKELWAVLNARFEPVGAVGHKAAPEVVEAAAKRWMAVLLAEAPPPHELSVTEIEALLLARLHGVSPPRGVRALAKAGAAERGTFWVSKTEEGTHAVKRWGSAPVSPQTPPGGQAPCLAVAPAAPAASVFPEVVSEFAGTAATVGVVGAGSPVGGPSGPVRAAGGSSEVGMASAQSWGAEAALPDAAVHVICDPWSAEITAMLQHCHECPQVGIAVQPPYGGPPEVVSVYAPPSARAAAAVYVLDCVQCAEVYGGGEAGEAALATLLSHVRGLLEDEAVAKVAHGCEQVACLEAACGTAAATPLLDSRAVVAGMCAMLGIAPPPVSGPAGSDAAPEAALPKLAAHVAEVRSALAETGLWSDRPGMLAALAGAHYATLKVEAETESGAWTGRSGPLAPERLQAATRAARHLPELWRALCEGWGQVAAGAVAARMGARRSEVLARRGPFQGGMGYQLAAHEVAP</sequence>
<proteinExistence type="predicted"/>
<feature type="region of interest" description="Disordered" evidence="1">
    <location>
        <begin position="496"/>
        <end position="529"/>
    </location>
</feature>
<gene>
    <name evidence="2" type="ORF">HYH03_011401</name>
</gene>
<feature type="region of interest" description="Disordered" evidence="1">
    <location>
        <begin position="1370"/>
        <end position="1512"/>
    </location>
</feature>
<feature type="compositionally biased region" description="Low complexity" evidence="1">
    <location>
        <begin position="827"/>
        <end position="847"/>
    </location>
</feature>
<organism evidence="2 3">
    <name type="scientific">Edaphochlamys debaryana</name>
    <dbReference type="NCBI Taxonomy" id="47281"/>
    <lineage>
        <taxon>Eukaryota</taxon>
        <taxon>Viridiplantae</taxon>
        <taxon>Chlorophyta</taxon>
        <taxon>core chlorophytes</taxon>
        <taxon>Chlorophyceae</taxon>
        <taxon>CS clade</taxon>
        <taxon>Chlamydomonadales</taxon>
        <taxon>Chlamydomonadales incertae sedis</taxon>
        <taxon>Edaphochlamys</taxon>
    </lineage>
</organism>
<feature type="compositionally biased region" description="Pro residues" evidence="1">
    <location>
        <begin position="225"/>
        <end position="239"/>
    </location>
</feature>
<feature type="region of interest" description="Disordered" evidence="1">
    <location>
        <begin position="215"/>
        <end position="246"/>
    </location>
</feature>
<feature type="region of interest" description="Disordered" evidence="1">
    <location>
        <begin position="810"/>
        <end position="847"/>
    </location>
</feature>
<feature type="compositionally biased region" description="Low complexity" evidence="1">
    <location>
        <begin position="1215"/>
        <end position="1228"/>
    </location>
</feature>
<comment type="caution">
    <text evidence="2">The sequence shown here is derived from an EMBL/GenBank/DDBJ whole genome shotgun (WGS) entry which is preliminary data.</text>
</comment>
<feature type="compositionally biased region" description="Low complexity" evidence="1">
    <location>
        <begin position="1453"/>
        <end position="1498"/>
    </location>
</feature>
<feature type="region of interest" description="Disordered" evidence="1">
    <location>
        <begin position="1212"/>
        <end position="1243"/>
    </location>
</feature>
<name>A0A835XUP6_9CHLO</name>
<feature type="compositionally biased region" description="Low complexity" evidence="1">
    <location>
        <begin position="1152"/>
        <end position="1161"/>
    </location>
</feature>
<reference evidence="2" key="1">
    <citation type="journal article" date="2020" name="bioRxiv">
        <title>Comparative genomics of Chlamydomonas.</title>
        <authorList>
            <person name="Craig R.J."/>
            <person name="Hasan A.R."/>
            <person name="Ness R.W."/>
            <person name="Keightley P.D."/>
        </authorList>
    </citation>
    <scope>NUCLEOTIDE SEQUENCE</scope>
    <source>
        <strain evidence="2">CCAP 11/70</strain>
    </source>
</reference>
<feature type="compositionally biased region" description="Low complexity" evidence="1">
    <location>
        <begin position="513"/>
        <end position="529"/>
    </location>
</feature>
<protein>
    <submittedName>
        <fullName evidence="2">Uncharacterized protein</fullName>
    </submittedName>
</protein>
<keyword evidence="3" id="KW-1185">Reference proteome</keyword>